<gene>
    <name evidence="4" type="primary">lppK</name>
    <name evidence="4" type="ORF">MBOT_33840</name>
</gene>
<accession>A0A7I9Y1S2</accession>
<dbReference type="InterPro" id="IPR058644">
    <property type="entry name" value="Mtb12-like_C"/>
</dbReference>
<feature type="domain" description="Low molecular weight antigen MTB12-like C-terminal" evidence="3">
    <location>
        <begin position="53"/>
        <end position="170"/>
    </location>
</feature>
<evidence type="ECO:0000313" key="5">
    <source>
        <dbReference type="Proteomes" id="UP000465361"/>
    </source>
</evidence>
<dbReference type="EMBL" id="BLKW01000004">
    <property type="protein sequence ID" value="GFG76019.1"/>
    <property type="molecule type" value="Genomic_DNA"/>
</dbReference>
<dbReference type="RefSeq" id="WP_163759075.1">
    <property type="nucleotide sequence ID" value="NZ_BLKW01000004.1"/>
</dbReference>
<keyword evidence="5" id="KW-1185">Reference proteome</keyword>
<comment type="caution">
    <text evidence="4">The sequence shown here is derived from an EMBL/GenBank/DDBJ whole genome shotgun (WGS) entry which is preliminary data.</text>
</comment>
<dbReference type="PROSITE" id="PS51257">
    <property type="entry name" value="PROKAR_LIPOPROTEIN"/>
    <property type="match status" value="1"/>
</dbReference>
<evidence type="ECO:0000259" key="3">
    <source>
        <dbReference type="Pfam" id="PF26580"/>
    </source>
</evidence>
<keyword evidence="4" id="KW-0449">Lipoprotein</keyword>
<protein>
    <submittedName>
        <fullName evidence="4">Putative lipoprotein LppK</fullName>
    </submittedName>
</protein>
<sequence length="181" mass="18702">MHRHVTFVVGAATLVAALGLSGCSHRQSSSTAPAVGPAVTITSTATAVRQTAPVPPPDALADVLYRLADRAVPGTEKLSLVEGATVDNAPALDKFAVALVDGGYSPAIFDVTNVAWSDRDPTEVVANVNVTTPNRDVPGFSFPMEFKPYRGGWQLSQQTAGMLLAFGSPQAVPGPPPSPTP</sequence>
<dbReference type="AlphaFoldDB" id="A0A7I9Y1S2"/>
<comment type="similarity">
    <text evidence="2">Belongs to the MTB12 family.</text>
</comment>
<dbReference type="Pfam" id="PF26580">
    <property type="entry name" value="Mtb12_C"/>
    <property type="match status" value="1"/>
</dbReference>
<keyword evidence="1" id="KW-0732">Signal</keyword>
<evidence type="ECO:0000256" key="2">
    <source>
        <dbReference type="ARBA" id="ARBA00093774"/>
    </source>
</evidence>
<name>A0A7I9Y1S2_9MYCO</name>
<proteinExistence type="inferred from homology"/>
<dbReference type="Proteomes" id="UP000465361">
    <property type="component" value="Unassembled WGS sequence"/>
</dbReference>
<reference evidence="4 5" key="1">
    <citation type="journal article" date="2019" name="Emerg. Microbes Infect.">
        <title>Comprehensive subspecies identification of 175 nontuberculous mycobacteria species based on 7547 genomic profiles.</title>
        <authorList>
            <person name="Matsumoto Y."/>
            <person name="Kinjo T."/>
            <person name="Motooka D."/>
            <person name="Nabeya D."/>
            <person name="Jung N."/>
            <person name="Uechi K."/>
            <person name="Horii T."/>
            <person name="Iida T."/>
            <person name="Fujita J."/>
            <person name="Nakamura S."/>
        </authorList>
    </citation>
    <scope>NUCLEOTIDE SEQUENCE [LARGE SCALE GENOMIC DNA]</scope>
    <source>
        <strain evidence="4 5">JCM 17322</strain>
    </source>
</reference>
<evidence type="ECO:0000256" key="1">
    <source>
        <dbReference type="ARBA" id="ARBA00022729"/>
    </source>
</evidence>
<organism evidence="4 5">
    <name type="scientific">Mycobacterium botniense</name>
    <dbReference type="NCBI Taxonomy" id="84962"/>
    <lineage>
        <taxon>Bacteria</taxon>
        <taxon>Bacillati</taxon>
        <taxon>Actinomycetota</taxon>
        <taxon>Actinomycetes</taxon>
        <taxon>Mycobacteriales</taxon>
        <taxon>Mycobacteriaceae</taxon>
        <taxon>Mycobacterium</taxon>
    </lineage>
</organism>
<evidence type="ECO:0000313" key="4">
    <source>
        <dbReference type="EMBL" id="GFG76019.1"/>
    </source>
</evidence>